<comment type="caution">
    <text evidence="4">The sequence shown here is derived from an EMBL/GenBank/DDBJ whole genome shotgun (WGS) entry which is preliminary data.</text>
</comment>
<dbReference type="Gene3D" id="3.40.50.150">
    <property type="entry name" value="Vaccinia Virus protein VP39"/>
    <property type="match status" value="1"/>
</dbReference>
<evidence type="ECO:0000259" key="3">
    <source>
        <dbReference type="Pfam" id="PF01555"/>
    </source>
</evidence>
<evidence type="ECO:0000256" key="2">
    <source>
        <dbReference type="ARBA" id="ARBA00022679"/>
    </source>
</evidence>
<dbReference type="InterPro" id="IPR029063">
    <property type="entry name" value="SAM-dependent_MTases_sf"/>
</dbReference>
<organism evidence="4">
    <name type="scientific">marine sediment metagenome</name>
    <dbReference type="NCBI Taxonomy" id="412755"/>
    <lineage>
        <taxon>unclassified sequences</taxon>
        <taxon>metagenomes</taxon>
        <taxon>ecological metagenomes</taxon>
    </lineage>
</organism>
<protein>
    <recommendedName>
        <fullName evidence="3">DNA methylase N-4/N-6 domain-containing protein</fullName>
    </recommendedName>
</protein>
<gene>
    <name evidence="4" type="ORF">S01H4_46754</name>
</gene>
<dbReference type="Pfam" id="PF01555">
    <property type="entry name" value="N6_N4_Mtase"/>
    <property type="match status" value="1"/>
</dbReference>
<feature type="domain" description="DNA methylase N-4/N-6" evidence="3">
    <location>
        <begin position="16"/>
        <end position="179"/>
    </location>
</feature>
<dbReference type="EMBL" id="BART01026164">
    <property type="protein sequence ID" value="GAG93580.1"/>
    <property type="molecule type" value="Genomic_DNA"/>
</dbReference>
<proteinExistence type="predicted"/>
<dbReference type="AlphaFoldDB" id="X1BEX4"/>
<dbReference type="GO" id="GO:0032259">
    <property type="term" value="P:methylation"/>
    <property type="evidence" value="ECO:0007669"/>
    <property type="project" value="UniProtKB-KW"/>
</dbReference>
<name>X1BEX4_9ZZZZ</name>
<dbReference type="InterPro" id="IPR001091">
    <property type="entry name" value="RM_Methyltransferase"/>
</dbReference>
<reference evidence="4" key="1">
    <citation type="journal article" date="2014" name="Front. Microbiol.">
        <title>High frequency of phylogenetically diverse reductive dehalogenase-homologous genes in deep subseafloor sedimentary metagenomes.</title>
        <authorList>
            <person name="Kawai M."/>
            <person name="Futagami T."/>
            <person name="Toyoda A."/>
            <person name="Takaki Y."/>
            <person name="Nishi S."/>
            <person name="Hori S."/>
            <person name="Arai W."/>
            <person name="Tsubouchi T."/>
            <person name="Morono Y."/>
            <person name="Uchiyama I."/>
            <person name="Ito T."/>
            <person name="Fujiyama A."/>
            <person name="Inagaki F."/>
            <person name="Takami H."/>
        </authorList>
    </citation>
    <scope>NUCLEOTIDE SEQUENCE</scope>
    <source>
        <strain evidence="4">Expedition CK06-06</strain>
    </source>
</reference>
<sequence>FFDTISNDDLGIWLGKVYLAMRENRHAYVMCDAITLPYFYYYAGFRKPCSPCIYLDNGGVVPFANMKPLIWDKVSMGMGYHYRCRYEFIVMLDKGKNRHLANLSIPDVLEFPSVQGKEKLCPTQKPLRLFELLIRQSTIEGELVLDAFLGSGTTAVACKKLNRKCIAYELNEERCEIAANRCRQTVMEVNCDG</sequence>
<dbReference type="PRINTS" id="PR00508">
    <property type="entry name" value="S21N4MTFRASE"/>
</dbReference>
<accession>X1BEX4</accession>
<evidence type="ECO:0000313" key="4">
    <source>
        <dbReference type="EMBL" id="GAG93580.1"/>
    </source>
</evidence>
<feature type="non-terminal residue" evidence="4">
    <location>
        <position position="1"/>
    </location>
</feature>
<dbReference type="GO" id="GO:0003677">
    <property type="term" value="F:DNA binding"/>
    <property type="evidence" value="ECO:0007669"/>
    <property type="project" value="InterPro"/>
</dbReference>
<keyword evidence="1" id="KW-0489">Methyltransferase</keyword>
<dbReference type="SUPFAM" id="SSF53335">
    <property type="entry name" value="S-adenosyl-L-methionine-dependent methyltransferases"/>
    <property type="match status" value="1"/>
</dbReference>
<evidence type="ECO:0000256" key="1">
    <source>
        <dbReference type="ARBA" id="ARBA00022603"/>
    </source>
</evidence>
<dbReference type="InterPro" id="IPR002941">
    <property type="entry name" value="DNA_methylase_N4/N6"/>
</dbReference>
<keyword evidence="2" id="KW-0808">Transferase</keyword>
<dbReference type="GO" id="GO:0008170">
    <property type="term" value="F:N-methyltransferase activity"/>
    <property type="evidence" value="ECO:0007669"/>
    <property type="project" value="InterPro"/>
</dbReference>